<dbReference type="Proteomes" id="UP001054837">
    <property type="component" value="Unassembled WGS sequence"/>
</dbReference>
<organism evidence="7 8">
    <name type="scientific">Caerostris darwini</name>
    <dbReference type="NCBI Taxonomy" id="1538125"/>
    <lineage>
        <taxon>Eukaryota</taxon>
        <taxon>Metazoa</taxon>
        <taxon>Ecdysozoa</taxon>
        <taxon>Arthropoda</taxon>
        <taxon>Chelicerata</taxon>
        <taxon>Arachnida</taxon>
        <taxon>Araneae</taxon>
        <taxon>Araneomorphae</taxon>
        <taxon>Entelegynae</taxon>
        <taxon>Araneoidea</taxon>
        <taxon>Araneidae</taxon>
        <taxon>Caerostris</taxon>
    </lineage>
</organism>
<feature type="non-terminal residue" evidence="7">
    <location>
        <position position="1"/>
    </location>
</feature>
<dbReference type="GO" id="GO:0016020">
    <property type="term" value="C:membrane"/>
    <property type="evidence" value="ECO:0007669"/>
    <property type="project" value="UniProtKB-SubCell"/>
</dbReference>
<dbReference type="AlphaFoldDB" id="A0AAV4WWC9"/>
<evidence type="ECO:0000256" key="1">
    <source>
        <dbReference type="ARBA" id="ARBA00004479"/>
    </source>
</evidence>
<dbReference type="PANTHER" id="PTHR32178">
    <property type="entry name" value="FAM187"/>
    <property type="match status" value="1"/>
</dbReference>
<accession>A0AAV4WWC9</accession>
<evidence type="ECO:0000256" key="3">
    <source>
        <dbReference type="ARBA" id="ARBA00022729"/>
    </source>
</evidence>
<comment type="caution">
    <text evidence="7">The sequence shown here is derived from an EMBL/GenBank/DDBJ whole genome shotgun (WGS) entry which is preliminary data.</text>
</comment>
<proteinExistence type="predicted"/>
<evidence type="ECO:0000256" key="6">
    <source>
        <dbReference type="ARBA" id="ARBA00023180"/>
    </source>
</evidence>
<gene>
    <name evidence="7" type="primary">AVEN_117489_1</name>
    <name evidence="7" type="ORF">CDAR_498471</name>
</gene>
<dbReference type="InterPro" id="IPR039311">
    <property type="entry name" value="FAM187A/B"/>
</dbReference>
<evidence type="ECO:0000313" key="7">
    <source>
        <dbReference type="EMBL" id="GIY87201.1"/>
    </source>
</evidence>
<dbReference type="PANTHER" id="PTHR32178:SF6">
    <property type="entry name" value="IG-LIKE DOMAIN-CONTAINING PROTEIN"/>
    <property type="match status" value="1"/>
</dbReference>
<dbReference type="EMBL" id="BPLQ01015313">
    <property type="protein sequence ID" value="GIY87201.1"/>
    <property type="molecule type" value="Genomic_DNA"/>
</dbReference>
<evidence type="ECO:0000256" key="5">
    <source>
        <dbReference type="ARBA" id="ARBA00023136"/>
    </source>
</evidence>
<reference evidence="7 8" key="1">
    <citation type="submission" date="2021-06" db="EMBL/GenBank/DDBJ databases">
        <title>Caerostris darwini draft genome.</title>
        <authorList>
            <person name="Kono N."/>
            <person name="Arakawa K."/>
        </authorList>
    </citation>
    <scope>NUCLEOTIDE SEQUENCE [LARGE SCALE GENOMIC DNA]</scope>
</reference>
<protein>
    <submittedName>
        <fullName evidence="7">Uncharacterized protein</fullName>
    </submittedName>
</protein>
<keyword evidence="2" id="KW-0812">Transmembrane</keyword>
<evidence type="ECO:0000313" key="8">
    <source>
        <dbReference type="Proteomes" id="UP001054837"/>
    </source>
</evidence>
<comment type="subcellular location">
    <subcellularLocation>
        <location evidence="1">Membrane</location>
        <topology evidence="1">Single-pass type I membrane protein</topology>
    </subcellularLocation>
</comment>
<keyword evidence="8" id="KW-1185">Reference proteome</keyword>
<sequence>LKPSENSRGIWKRVPPDIATFVPVELDGRRSRVLIDLSLEIVNIREKDSGIYFCFMGTKVMAKYAVDVVQEEPHRYIIVSGRKLKRGPSKAVPMKDLNLVLRWNWSEWSECSRCGSVGKRRRVGICTVKKMSLVSPAKPVDTQILKEYRDGLPCRSSLLPKAIRELPKIQSAKSEFMIGFCKIPCRPDASIAVITDKTGAVVDTVDNSQGVYSMHQPLPKLPALAKRTTVYEELGSSIMMTCPGQVVSQNSSIRISLFRYANIYNISA</sequence>
<keyword evidence="6" id="KW-0325">Glycoprotein</keyword>
<keyword evidence="4" id="KW-1133">Transmembrane helix</keyword>
<name>A0AAV4WWC9_9ARAC</name>
<keyword evidence="3" id="KW-0732">Signal</keyword>
<keyword evidence="5" id="KW-0472">Membrane</keyword>
<dbReference type="InterPro" id="IPR036383">
    <property type="entry name" value="TSP1_rpt_sf"/>
</dbReference>
<dbReference type="SUPFAM" id="SSF82895">
    <property type="entry name" value="TSP-1 type 1 repeat"/>
    <property type="match status" value="1"/>
</dbReference>
<evidence type="ECO:0000256" key="4">
    <source>
        <dbReference type="ARBA" id="ARBA00022989"/>
    </source>
</evidence>
<evidence type="ECO:0000256" key="2">
    <source>
        <dbReference type="ARBA" id="ARBA00022692"/>
    </source>
</evidence>